<dbReference type="PANTHER" id="PTHR43169:SF2">
    <property type="entry name" value="NAD_GMP SYNTHASE DOMAIN-CONTAINING PROTEIN"/>
    <property type="match status" value="1"/>
</dbReference>
<evidence type="ECO:0000259" key="2">
    <source>
        <dbReference type="Pfam" id="PF00733"/>
    </source>
</evidence>
<dbReference type="RefSeq" id="WP_043665436.1">
    <property type="nucleotide sequence ID" value="NZ_JSEG01000016.1"/>
</dbReference>
<dbReference type="Pfam" id="PF00733">
    <property type="entry name" value="Asn_synthase"/>
    <property type="match status" value="1"/>
</dbReference>
<feature type="active site" description="Nucleophile and sulfur donor" evidence="1">
    <location>
        <position position="181"/>
    </location>
</feature>
<dbReference type="GO" id="GO:0016783">
    <property type="term" value="F:sulfurtransferase activity"/>
    <property type="evidence" value="ECO:0007669"/>
    <property type="project" value="InterPro"/>
</dbReference>
<name>A0A2S7F5K8_CLOBU</name>
<accession>A0A2S7F5K8</accession>
<dbReference type="InterPro" id="IPR014729">
    <property type="entry name" value="Rossmann-like_a/b/a_fold"/>
</dbReference>
<sequence length="274" mass="31531">MKDYKEKCTDLKNFIDKYTDNDIMIAFSGGVDSSLLLKIACDCSKKKSTKVYAVTLHTSLHPMKDIEIARKVANESGAAHIILKIDELKDAGIINNPVNRCYLCKKYLFTKIKEKAAELNIKNVFDGTNEDDMHVYRLGIKALKELSVISPLQLMGFTKQDVRKMAEEYKISVADRPSAPCLATRFPYGTSLNSEEMRKVEKGEDFIRKLGFYNVRLRVHKDIVRIEVDDKEMMKFLEYRKSIMEFLKTLNYSYITLDIEGFRSGSMDINIEDK</sequence>
<dbReference type="NCBIfam" id="TIGR00268">
    <property type="entry name" value="ATP-dependent sacrificial sulfur transferase LarE"/>
    <property type="match status" value="1"/>
</dbReference>
<evidence type="ECO:0000313" key="3">
    <source>
        <dbReference type="EMBL" id="PPV12110.1"/>
    </source>
</evidence>
<dbReference type="PIRSF" id="PIRSF006661">
    <property type="entry name" value="PP-lp_UCP006661"/>
    <property type="match status" value="1"/>
</dbReference>
<dbReference type="CDD" id="cd01990">
    <property type="entry name" value="LarE-like"/>
    <property type="match status" value="1"/>
</dbReference>
<reference evidence="3 4" key="1">
    <citation type="submission" date="2016-01" db="EMBL/GenBank/DDBJ databases">
        <title>Characterization of the Clostridium difficile lineages that are prevalent in Hong Kong and China.</title>
        <authorList>
            <person name="Kwok J.S.-L."/>
            <person name="Lam W.-Y."/>
            <person name="Ip M."/>
            <person name="Chan T.-F."/>
            <person name="Hawkey P.M."/>
            <person name="Tsui S.K.-W."/>
        </authorList>
    </citation>
    <scope>NUCLEOTIDE SEQUENCE [LARGE SCALE GENOMIC DNA]</scope>
    <source>
        <strain evidence="3 4">300064</strain>
    </source>
</reference>
<feature type="domain" description="Asparagine synthetase" evidence="2">
    <location>
        <begin position="20"/>
        <end position="87"/>
    </location>
</feature>
<dbReference type="Proteomes" id="UP000238081">
    <property type="component" value="Unassembled WGS sequence"/>
</dbReference>
<dbReference type="EMBL" id="LRDH01000162">
    <property type="protein sequence ID" value="PPV12110.1"/>
    <property type="molecule type" value="Genomic_DNA"/>
</dbReference>
<dbReference type="InterPro" id="IPR001962">
    <property type="entry name" value="Asn_synthase"/>
</dbReference>
<proteinExistence type="predicted"/>
<evidence type="ECO:0000313" key="4">
    <source>
        <dbReference type="Proteomes" id="UP000238081"/>
    </source>
</evidence>
<dbReference type="Gene3D" id="3.40.50.620">
    <property type="entry name" value="HUPs"/>
    <property type="match status" value="1"/>
</dbReference>
<protein>
    <submittedName>
        <fullName evidence="3">Asparagine synthase</fullName>
    </submittedName>
</protein>
<gene>
    <name evidence="3" type="ORF">AWN73_06130</name>
</gene>
<organism evidence="3 4">
    <name type="scientific">Clostridium butyricum</name>
    <dbReference type="NCBI Taxonomy" id="1492"/>
    <lineage>
        <taxon>Bacteria</taxon>
        <taxon>Bacillati</taxon>
        <taxon>Bacillota</taxon>
        <taxon>Clostridia</taxon>
        <taxon>Eubacteriales</taxon>
        <taxon>Clostridiaceae</taxon>
        <taxon>Clostridium</taxon>
    </lineage>
</organism>
<dbReference type="InterPro" id="IPR052188">
    <property type="entry name" value="Ni-pincer_cofactor_biosynth"/>
</dbReference>
<dbReference type="InterPro" id="IPR005232">
    <property type="entry name" value="LarE"/>
</dbReference>
<dbReference type="AlphaFoldDB" id="A0A2S7F5K8"/>
<comment type="caution">
    <text evidence="3">The sequence shown here is derived from an EMBL/GenBank/DDBJ whole genome shotgun (WGS) entry which is preliminary data.</text>
</comment>
<dbReference type="SUPFAM" id="SSF52402">
    <property type="entry name" value="Adenine nucleotide alpha hydrolases-like"/>
    <property type="match status" value="1"/>
</dbReference>
<dbReference type="PROSITE" id="PS50890">
    <property type="entry name" value="PUA"/>
    <property type="match status" value="1"/>
</dbReference>
<dbReference type="PANTHER" id="PTHR43169">
    <property type="entry name" value="EXSB FAMILY PROTEIN"/>
    <property type="match status" value="1"/>
</dbReference>
<evidence type="ECO:0000256" key="1">
    <source>
        <dbReference type="PIRSR" id="PIRSR006661-1"/>
    </source>
</evidence>